<feature type="non-terminal residue" evidence="2">
    <location>
        <position position="108"/>
    </location>
</feature>
<evidence type="ECO:0008006" key="4">
    <source>
        <dbReference type="Google" id="ProtNLM"/>
    </source>
</evidence>
<sequence length="108" mass="11255">REPAGISSARDPARWADLVRWVPDAPVLVSSSGGLGLRGAPALVAPVLRGVVVQLVHALPPDDLRIASRPPGPEWDWLERLPHAAEGLREGPGTARLGGEGVAPDEPG</sequence>
<dbReference type="AlphaFoldDB" id="A0A399SNH6"/>
<protein>
    <recommendedName>
        <fullName evidence="4">Cell division protein FtsK</fullName>
    </recommendedName>
</protein>
<organism evidence="2 3">
    <name type="scientific">Clavibacter lycopersici</name>
    <dbReference type="NCBI Taxonomy" id="2301718"/>
    <lineage>
        <taxon>Bacteria</taxon>
        <taxon>Bacillati</taxon>
        <taxon>Actinomycetota</taxon>
        <taxon>Actinomycetes</taxon>
        <taxon>Micrococcales</taxon>
        <taxon>Microbacteriaceae</taxon>
        <taxon>Clavibacter</taxon>
    </lineage>
</organism>
<comment type="caution">
    <text evidence="2">The sequence shown here is derived from an EMBL/GenBank/DDBJ whole genome shotgun (WGS) entry which is preliminary data.</text>
</comment>
<dbReference type="EMBL" id="QWGT01000594">
    <property type="protein sequence ID" value="RIJ43517.1"/>
    <property type="molecule type" value="Genomic_DNA"/>
</dbReference>
<accession>A0A399SNH6</accession>
<gene>
    <name evidence="2" type="ORF">DZG00_16680</name>
</gene>
<feature type="non-terminal residue" evidence="2">
    <location>
        <position position="1"/>
    </location>
</feature>
<evidence type="ECO:0000313" key="3">
    <source>
        <dbReference type="Proteomes" id="UP000266484"/>
    </source>
</evidence>
<dbReference type="Proteomes" id="UP000266484">
    <property type="component" value="Unassembled WGS sequence"/>
</dbReference>
<feature type="region of interest" description="Disordered" evidence="1">
    <location>
        <begin position="86"/>
        <end position="108"/>
    </location>
</feature>
<proteinExistence type="predicted"/>
<evidence type="ECO:0000313" key="2">
    <source>
        <dbReference type="EMBL" id="RIJ43517.1"/>
    </source>
</evidence>
<evidence type="ECO:0000256" key="1">
    <source>
        <dbReference type="SAM" id="MobiDB-lite"/>
    </source>
</evidence>
<name>A0A399SNH6_9MICO</name>
<keyword evidence="3" id="KW-1185">Reference proteome</keyword>
<dbReference type="RefSeq" id="WP_147360122.1">
    <property type="nucleotide sequence ID" value="NZ_QWGT01000594.1"/>
</dbReference>
<reference evidence="2 3" key="1">
    <citation type="submission" date="2018-08" db="EMBL/GenBank/DDBJ databases">
        <title>Genome Sequence of Clavibacter michiganensis Subspecies type strains, and the Atypical Peach-Colored Strains Isolated from Tomato.</title>
        <authorList>
            <person name="Osdaghi E."/>
            <person name="Portier P."/>
            <person name="Briand M."/>
            <person name="Jacques M.-A."/>
        </authorList>
    </citation>
    <scope>NUCLEOTIDE SEQUENCE [LARGE SCALE GENOMIC DNA]</scope>
    <source>
        <strain evidence="2 3">CFBP 8615</strain>
    </source>
</reference>